<keyword evidence="2" id="KW-1185">Reference proteome</keyword>
<proteinExistence type="predicted"/>
<dbReference type="AlphaFoldDB" id="A0AA90TX15"/>
<reference evidence="1 2" key="1">
    <citation type="submission" date="2023-07" db="EMBL/GenBank/DDBJ databases">
        <title>Genomic Encyclopedia of Type Strains, Phase IV (KMG-IV): sequencing the most valuable type-strain genomes for metagenomic binning, comparative biology and taxonomic classification.</title>
        <authorList>
            <person name="Goeker M."/>
        </authorList>
    </citation>
    <scope>NUCLEOTIDE SEQUENCE [LARGE SCALE GENOMIC DNA]</scope>
    <source>
        <strain evidence="1 2">DSM 17273</strain>
    </source>
</reference>
<organism evidence="1 2">
    <name type="scientific">Methanococcoides alaskense</name>
    <dbReference type="NCBI Taxonomy" id="325778"/>
    <lineage>
        <taxon>Archaea</taxon>
        <taxon>Methanobacteriati</taxon>
        <taxon>Methanobacteriota</taxon>
        <taxon>Stenosarchaea group</taxon>
        <taxon>Methanomicrobia</taxon>
        <taxon>Methanosarcinales</taxon>
        <taxon>Methanosarcinaceae</taxon>
        <taxon>Methanococcoides</taxon>
    </lineage>
</organism>
<dbReference type="RefSeq" id="WP_309738847.1">
    <property type="nucleotide sequence ID" value="NZ_JAVDQI010000001.1"/>
</dbReference>
<protein>
    <recommendedName>
        <fullName evidence="3">DUF1788 domain-containing protein</fullName>
    </recommendedName>
</protein>
<dbReference type="InterPro" id="IPR014858">
    <property type="entry name" value="BrxB"/>
</dbReference>
<accession>A0AA90TX15</accession>
<dbReference type="Pfam" id="PF08747">
    <property type="entry name" value="BrxB"/>
    <property type="match status" value="1"/>
</dbReference>
<dbReference type="EMBL" id="JAVDQI010000001">
    <property type="protein sequence ID" value="MDR6221641.1"/>
    <property type="molecule type" value="Genomic_DNA"/>
</dbReference>
<evidence type="ECO:0000313" key="2">
    <source>
        <dbReference type="Proteomes" id="UP001185015"/>
    </source>
</evidence>
<comment type="caution">
    <text evidence="1">The sequence shown here is derived from an EMBL/GenBank/DDBJ whole genome shotgun (WGS) entry which is preliminary data.</text>
</comment>
<evidence type="ECO:0000313" key="1">
    <source>
        <dbReference type="EMBL" id="MDR6221641.1"/>
    </source>
</evidence>
<evidence type="ECO:0008006" key="3">
    <source>
        <dbReference type="Google" id="ProtNLM"/>
    </source>
</evidence>
<name>A0AA90TX15_9EURY</name>
<sequence length="188" mass="21844">MTFEERLEQLKDELKKEDFLKARGLGNEIPFWIFDYPADKELLVRNKINKIITSLENESISILNIDLYDTCLEILQQIPEEKIIALEKRKGSDALLKKLKLMLKPDVLKNTIMNKVEEAESPDIIFLTGAGKAWPMIRSHSILNNLQPVFDNTPLVMFYPGEYSEFDLSLFGKLTAKNYYRAFRLINI</sequence>
<dbReference type="Proteomes" id="UP001185015">
    <property type="component" value="Unassembled WGS sequence"/>
</dbReference>
<gene>
    <name evidence="1" type="ORF">J2750_000073</name>
</gene>